<dbReference type="PANTHER" id="PTHR30425">
    <property type="entry name" value="PHOSPHATE TRANSPORT SYSTEM PERMEASE PROTEIN PST"/>
    <property type="match status" value="1"/>
</dbReference>
<dbReference type="EMBL" id="DTFI01000072">
    <property type="protein sequence ID" value="HGI43254.1"/>
    <property type="molecule type" value="Genomic_DNA"/>
</dbReference>
<keyword evidence="7 9" id="KW-1133">Transmembrane helix</keyword>
<dbReference type="InterPro" id="IPR000515">
    <property type="entry name" value="MetI-like"/>
</dbReference>
<dbReference type="PROSITE" id="PS50928">
    <property type="entry name" value="ABC_TM1"/>
    <property type="match status" value="1"/>
</dbReference>
<dbReference type="AlphaFoldDB" id="A0A7C4BAM0"/>
<reference evidence="11" key="1">
    <citation type="journal article" date="2020" name="mSystems">
        <title>Genome- and Community-Level Interaction Insights into Carbon Utilization and Element Cycling Functions of Hydrothermarchaeota in Hydrothermal Sediment.</title>
        <authorList>
            <person name="Zhou Z."/>
            <person name="Liu Y."/>
            <person name="Xu W."/>
            <person name="Pan J."/>
            <person name="Luo Z.H."/>
            <person name="Li M."/>
        </authorList>
    </citation>
    <scope>NUCLEOTIDE SEQUENCE [LARGE SCALE GENOMIC DNA]</scope>
    <source>
        <strain evidence="11">SpSt-735</strain>
    </source>
</reference>
<evidence type="ECO:0000256" key="1">
    <source>
        <dbReference type="ARBA" id="ARBA00004651"/>
    </source>
</evidence>
<evidence type="ECO:0000259" key="10">
    <source>
        <dbReference type="PROSITE" id="PS50928"/>
    </source>
</evidence>
<dbReference type="GO" id="GO:0055085">
    <property type="term" value="P:transmembrane transport"/>
    <property type="evidence" value="ECO:0007669"/>
    <property type="project" value="InterPro"/>
</dbReference>
<accession>A0A7C4BAM0</accession>
<keyword evidence="5" id="KW-0592">Phosphate transport</keyword>
<evidence type="ECO:0000256" key="9">
    <source>
        <dbReference type="SAM" id="Phobius"/>
    </source>
</evidence>
<proteinExistence type="inferred from homology"/>
<keyword evidence="4" id="KW-1003">Cell membrane</keyword>
<dbReference type="InterPro" id="IPR035906">
    <property type="entry name" value="MetI-like_sf"/>
</dbReference>
<organism evidence="11">
    <name type="scientific">Thermofilum pendens</name>
    <dbReference type="NCBI Taxonomy" id="2269"/>
    <lineage>
        <taxon>Archaea</taxon>
        <taxon>Thermoproteota</taxon>
        <taxon>Thermoprotei</taxon>
        <taxon>Thermofilales</taxon>
        <taxon>Thermofilaceae</taxon>
        <taxon>Thermofilum</taxon>
    </lineage>
</organism>
<comment type="similarity">
    <text evidence="2">Belongs to the binding-protein-dependent transport system permease family. CysTW subfamily.</text>
</comment>
<dbReference type="InterPro" id="IPR051124">
    <property type="entry name" value="Phosphate_Transport_Permease"/>
</dbReference>
<sequence>MQGNIDMIYLCVASAAITVIAIAAAIVLTLSIESSEILAREGLSFVLSSRWSPSEEDYGFYGIALPLVSTLVVGALATAIALALSVAAVVYLHEYAPRQIREVISAASFAMAALPTVVFGMWGLSTVAPLVREAGLSSLCARGSPTGQSVFTAALVVGLMLTPYASSVVSAAYDAVPFTYIEALHSLGALGFERARVLLGMVKRSVAAAALLSFGRAVGETTIVALTIGSAFNLPLCPFEPAHTISSLIASQYGNAFLYPGLASALSAAALLLLAASAATTALGTRIAGAVVTGVVRHESEEH</sequence>
<name>A0A7C4BAM0_THEPE</name>
<feature type="domain" description="ABC transmembrane type-1" evidence="10">
    <location>
        <begin position="67"/>
        <end position="284"/>
    </location>
</feature>
<dbReference type="Gene3D" id="1.10.3720.10">
    <property type="entry name" value="MetI-like"/>
    <property type="match status" value="1"/>
</dbReference>
<comment type="caution">
    <text evidence="11">The sequence shown here is derived from an EMBL/GenBank/DDBJ whole genome shotgun (WGS) entry which is preliminary data.</text>
</comment>
<comment type="subcellular location">
    <subcellularLocation>
        <location evidence="1">Cell membrane</location>
        <topology evidence="1">Multi-pass membrane protein</topology>
    </subcellularLocation>
</comment>
<keyword evidence="6 9" id="KW-0812">Transmembrane</keyword>
<evidence type="ECO:0000256" key="3">
    <source>
        <dbReference type="ARBA" id="ARBA00022448"/>
    </source>
</evidence>
<keyword evidence="8 9" id="KW-0472">Membrane</keyword>
<protein>
    <submittedName>
        <fullName evidence="11">ABC transporter permease subunit</fullName>
    </submittedName>
</protein>
<dbReference type="SUPFAM" id="SSF161098">
    <property type="entry name" value="MetI-like"/>
    <property type="match status" value="1"/>
</dbReference>
<feature type="transmembrane region" description="Helical" evidence="9">
    <location>
        <begin position="103"/>
        <end position="124"/>
    </location>
</feature>
<gene>
    <name evidence="11" type="ORF">ENV17_02555</name>
</gene>
<feature type="transmembrane region" description="Helical" evidence="9">
    <location>
        <begin position="7"/>
        <end position="32"/>
    </location>
</feature>
<evidence type="ECO:0000256" key="2">
    <source>
        <dbReference type="ARBA" id="ARBA00007069"/>
    </source>
</evidence>
<evidence type="ECO:0000256" key="7">
    <source>
        <dbReference type="ARBA" id="ARBA00022989"/>
    </source>
</evidence>
<dbReference type="PANTHER" id="PTHR30425:SF1">
    <property type="entry name" value="PHOSPHATE TRANSPORT SYSTEM PERMEASE PROTEIN PSTC"/>
    <property type="match status" value="1"/>
</dbReference>
<feature type="transmembrane region" description="Helical" evidence="9">
    <location>
        <begin position="58"/>
        <end position="91"/>
    </location>
</feature>
<feature type="transmembrane region" description="Helical" evidence="9">
    <location>
        <begin position="256"/>
        <end position="276"/>
    </location>
</feature>
<dbReference type="GO" id="GO:0005886">
    <property type="term" value="C:plasma membrane"/>
    <property type="evidence" value="ECO:0007669"/>
    <property type="project" value="UniProtKB-SubCell"/>
</dbReference>
<dbReference type="CDD" id="cd06261">
    <property type="entry name" value="TM_PBP2"/>
    <property type="match status" value="1"/>
</dbReference>
<keyword evidence="3" id="KW-0813">Transport</keyword>
<evidence type="ECO:0000256" key="8">
    <source>
        <dbReference type="ARBA" id="ARBA00023136"/>
    </source>
</evidence>
<evidence type="ECO:0000256" key="5">
    <source>
        <dbReference type="ARBA" id="ARBA00022592"/>
    </source>
</evidence>
<evidence type="ECO:0000313" key="11">
    <source>
        <dbReference type="EMBL" id="HGI43254.1"/>
    </source>
</evidence>
<dbReference type="GO" id="GO:0006817">
    <property type="term" value="P:phosphate ion transport"/>
    <property type="evidence" value="ECO:0007669"/>
    <property type="project" value="UniProtKB-KW"/>
</dbReference>
<evidence type="ECO:0000256" key="4">
    <source>
        <dbReference type="ARBA" id="ARBA00022475"/>
    </source>
</evidence>
<evidence type="ECO:0000256" key="6">
    <source>
        <dbReference type="ARBA" id="ARBA00022692"/>
    </source>
</evidence>